<evidence type="ECO:0000256" key="1">
    <source>
        <dbReference type="SAM" id="MobiDB-lite"/>
    </source>
</evidence>
<feature type="region of interest" description="Disordered" evidence="1">
    <location>
        <begin position="111"/>
        <end position="140"/>
    </location>
</feature>
<dbReference type="AlphaFoldDB" id="A0A8B8BH73"/>
<protein>
    <submittedName>
        <fullName evidence="4">Uncharacterized protein LOC111110492</fullName>
    </submittedName>
</protein>
<dbReference type="Proteomes" id="UP000694844">
    <property type="component" value="Chromosome 8"/>
</dbReference>
<keyword evidence="2" id="KW-0732">Signal</keyword>
<name>A0A8B8BH73_CRAVI</name>
<feature type="signal peptide" evidence="2">
    <location>
        <begin position="1"/>
        <end position="18"/>
    </location>
</feature>
<organism evidence="3 4">
    <name type="scientific">Crassostrea virginica</name>
    <name type="common">Eastern oyster</name>
    <dbReference type="NCBI Taxonomy" id="6565"/>
    <lineage>
        <taxon>Eukaryota</taxon>
        <taxon>Metazoa</taxon>
        <taxon>Spiralia</taxon>
        <taxon>Lophotrochozoa</taxon>
        <taxon>Mollusca</taxon>
        <taxon>Bivalvia</taxon>
        <taxon>Autobranchia</taxon>
        <taxon>Pteriomorphia</taxon>
        <taxon>Ostreida</taxon>
        <taxon>Ostreoidea</taxon>
        <taxon>Ostreidae</taxon>
        <taxon>Crassostrea</taxon>
    </lineage>
</organism>
<sequence>MKLVSAIVLISLVGCVICEQILYDTKHHKAVIYRPGTGCYVYHLNHEETQESYDDSMRPDLEKKISAALDCSNDIHEVGHHSIDHLSAEIKTMCASVPVYGFDQTSANCASTTMAPTSSDPPTTSMDPPTTTSMDPPTTT</sequence>
<proteinExistence type="predicted"/>
<reference evidence="4" key="1">
    <citation type="submission" date="2025-08" db="UniProtKB">
        <authorList>
            <consortium name="RefSeq"/>
        </authorList>
    </citation>
    <scope>IDENTIFICATION</scope>
    <source>
        <tissue evidence="4">Whole sample</tissue>
    </source>
</reference>
<dbReference type="GeneID" id="111110492"/>
<evidence type="ECO:0000313" key="3">
    <source>
        <dbReference type="Proteomes" id="UP000694844"/>
    </source>
</evidence>
<dbReference type="PROSITE" id="PS51257">
    <property type="entry name" value="PROKAR_LIPOPROTEIN"/>
    <property type="match status" value="1"/>
</dbReference>
<dbReference type="KEGG" id="cvn:111110492"/>
<gene>
    <name evidence="4" type="primary">LOC111110492</name>
</gene>
<feature type="chain" id="PRO_5034594197" evidence="2">
    <location>
        <begin position="19"/>
        <end position="140"/>
    </location>
</feature>
<dbReference type="OrthoDB" id="6134450at2759"/>
<dbReference type="RefSeq" id="XP_022302715.1">
    <property type="nucleotide sequence ID" value="XM_022447007.1"/>
</dbReference>
<evidence type="ECO:0000313" key="4">
    <source>
        <dbReference type="RefSeq" id="XP_022302715.1"/>
    </source>
</evidence>
<evidence type="ECO:0000256" key="2">
    <source>
        <dbReference type="SAM" id="SignalP"/>
    </source>
</evidence>
<accession>A0A8B8BH73</accession>
<keyword evidence="3" id="KW-1185">Reference proteome</keyword>